<dbReference type="Proteomes" id="UP001237448">
    <property type="component" value="Unassembled WGS sequence"/>
</dbReference>
<dbReference type="Pfam" id="PF00753">
    <property type="entry name" value="Lactamase_B"/>
    <property type="match status" value="1"/>
</dbReference>
<dbReference type="SUPFAM" id="SSF56281">
    <property type="entry name" value="Metallo-hydrolase/oxidoreductase"/>
    <property type="match status" value="1"/>
</dbReference>
<protein>
    <submittedName>
        <fullName evidence="6">Glyoxylase-like metal-dependent hydrolase (Beta-lactamase superfamily II)</fullName>
    </submittedName>
</protein>
<comment type="caution">
    <text evidence="6">The sequence shown here is derived from an EMBL/GenBank/DDBJ whole genome shotgun (WGS) entry which is preliminary data.</text>
</comment>
<dbReference type="PANTHER" id="PTHR42978:SF6">
    <property type="entry name" value="QUORUM-QUENCHING LACTONASE YTNP-RELATED"/>
    <property type="match status" value="1"/>
</dbReference>
<comment type="similarity">
    <text evidence="1">Belongs to the metallo-beta-lactamase superfamily.</text>
</comment>
<reference evidence="6 7" key="1">
    <citation type="submission" date="2023-07" db="EMBL/GenBank/DDBJ databases">
        <title>Genomic Encyclopedia of Type Strains, Phase IV (KMG-IV): sequencing the most valuable type-strain genomes for metagenomic binning, comparative biology and taxonomic classification.</title>
        <authorList>
            <person name="Goeker M."/>
        </authorList>
    </citation>
    <scope>NUCLEOTIDE SEQUENCE [LARGE SCALE GENOMIC DNA]</scope>
    <source>
        <strain evidence="6 7">DSM 5896</strain>
    </source>
</reference>
<dbReference type="InterPro" id="IPR001279">
    <property type="entry name" value="Metallo-B-lactamas"/>
</dbReference>
<proteinExistence type="inferred from homology"/>
<keyword evidence="2" id="KW-0479">Metal-binding</keyword>
<organism evidence="6 7">
    <name type="scientific">Labrys monachus</name>
    <dbReference type="NCBI Taxonomy" id="217067"/>
    <lineage>
        <taxon>Bacteria</taxon>
        <taxon>Pseudomonadati</taxon>
        <taxon>Pseudomonadota</taxon>
        <taxon>Alphaproteobacteria</taxon>
        <taxon>Hyphomicrobiales</taxon>
        <taxon>Xanthobacteraceae</taxon>
        <taxon>Labrys</taxon>
    </lineage>
</organism>
<evidence type="ECO:0000256" key="2">
    <source>
        <dbReference type="ARBA" id="ARBA00022723"/>
    </source>
</evidence>
<dbReference type="SMART" id="SM00849">
    <property type="entry name" value="Lactamase_B"/>
    <property type="match status" value="1"/>
</dbReference>
<dbReference type="InterPro" id="IPR036866">
    <property type="entry name" value="RibonucZ/Hydroxyglut_hydro"/>
</dbReference>
<keyword evidence="4" id="KW-0862">Zinc</keyword>
<evidence type="ECO:0000259" key="5">
    <source>
        <dbReference type="SMART" id="SM00849"/>
    </source>
</evidence>
<accession>A0ABU0FG36</accession>
<feature type="domain" description="Metallo-beta-lactamase" evidence="5">
    <location>
        <begin position="61"/>
        <end position="264"/>
    </location>
</feature>
<dbReference type="PANTHER" id="PTHR42978">
    <property type="entry name" value="QUORUM-QUENCHING LACTONASE YTNP-RELATED-RELATED"/>
    <property type="match status" value="1"/>
</dbReference>
<dbReference type="EMBL" id="JAUSVK010000001">
    <property type="protein sequence ID" value="MDQ0393574.1"/>
    <property type="molecule type" value="Genomic_DNA"/>
</dbReference>
<dbReference type="Gene3D" id="3.60.15.10">
    <property type="entry name" value="Ribonuclease Z/Hydroxyacylglutathione hydrolase-like"/>
    <property type="match status" value="1"/>
</dbReference>
<evidence type="ECO:0000313" key="7">
    <source>
        <dbReference type="Proteomes" id="UP001237448"/>
    </source>
</evidence>
<evidence type="ECO:0000256" key="1">
    <source>
        <dbReference type="ARBA" id="ARBA00007749"/>
    </source>
</evidence>
<evidence type="ECO:0000256" key="3">
    <source>
        <dbReference type="ARBA" id="ARBA00022801"/>
    </source>
</evidence>
<gene>
    <name evidence="6" type="ORF">J3R73_003366</name>
</gene>
<evidence type="ECO:0000256" key="4">
    <source>
        <dbReference type="ARBA" id="ARBA00022833"/>
    </source>
</evidence>
<dbReference type="InterPro" id="IPR051013">
    <property type="entry name" value="MBL_superfamily_lactonases"/>
</dbReference>
<evidence type="ECO:0000313" key="6">
    <source>
        <dbReference type="EMBL" id="MDQ0393574.1"/>
    </source>
</evidence>
<dbReference type="CDD" id="cd07720">
    <property type="entry name" value="OPHC2-like_MBL-fold"/>
    <property type="match status" value="1"/>
</dbReference>
<keyword evidence="3" id="KW-0378">Hydrolase</keyword>
<keyword evidence="7" id="KW-1185">Reference proteome</keyword>
<sequence length="291" mass="31539">MTARPQCQPSGLYHLAIGDIMVTAVNDGTFQAGFDLIAGIDHEECERLERASFRPVPPKMTMNAFLVETGGRRFLIDAGCGTSMGPTLGMACRNLGHMGVGPADIDAILVTHLHPDHVNGLVDDGGQAIFPRAELWVNEAELQFFRDPASPSHAPAETFEFFEGARRATAPYADRIRTIRDGSVAPGVTAITQPGHTPGHTGWLIESGTDAVMIWGDVVHMPSLQMAAPQACTVLDIDREQAIATRRRALDMAAADRLRVAGIHMDFPCFGHVDRRGEGYAFVPDVWRATV</sequence>
<name>A0ABU0FG36_9HYPH</name>
<dbReference type="RefSeq" id="WP_307429087.1">
    <property type="nucleotide sequence ID" value="NZ_JAUSVK010000001.1"/>
</dbReference>